<organism evidence="1 2">
    <name type="scientific">Phaseolus coccineus</name>
    <name type="common">Scarlet runner bean</name>
    <name type="synonym">Phaseolus multiflorus</name>
    <dbReference type="NCBI Taxonomy" id="3886"/>
    <lineage>
        <taxon>Eukaryota</taxon>
        <taxon>Viridiplantae</taxon>
        <taxon>Streptophyta</taxon>
        <taxon>Embryophyta</taxon>
        <taxon>Tracheophyta</taxon>
        <taxon>Spermatophyta</taxon>
        <taxon>Magnoliopsida</taxon>
        <taxon>eudicotyledons</taxon>
        <taxon>Gunneridae</taxon>
        <taxon>Pentapetalae</taxon>
        <taxon>rosids</taxon>
        <taxon>fabids</taxon>
        <taxon>Fabales</taxon>
        <taxon>Fabaceae</taxon>
        <taxon>Papilionoideae</taxon>
        <taxon>50 kb inversion clade</taxon>
        <taxon>NPAAA clade</taxon>
        <taxon>indigoferoid/millettioid clade</taxon>
        <taxon>Phaseoleae</taxon>
        <taxon>Phaseolus</taxon>
    </lineage>
</organism>
<dbReference type="Proteomes" id="UP001374584">
    <property type="component" value="Unassembled WGS sequence"/>
</dbReference>
<reference evidence="1 2" key="1">
    <citation type="submission" date="2024-01" db="EMBL/GenBank/DDBJ databases">
        <title>The genomes of 5 underutilized Papilionoideae crops provide insights into root nodulation and disease resistanc.</title>
        <authorList>
            <person name="Jiang F."/>
        </authorList>
    </citation>
    <scope>NUCLEOTIDE SEQUENCE [LARGE SCALE GENOMIC DNA]</scope>
    <source>
        <strain evidence="1">JINMINGXINNONG_FW02</strain>
        <tissue evidence="1">Leaves</tissue>
    </source>
</reference>
<proteinExistence type="predicted"/>
<accession>A0AAN9RSF2</accession>
<evidence type="ECO:0000313" key="2">
    <source>
        <dbReference type="Proteomes" id="UP001374584"/>
    </source>
</evidence>
<comment type="caution">
    <text evidence="1">The sequence shown here is derived from an EMBL/GenBank/DDBJ whole genome shotgun (WGS) entry which is preliminary data.</text>
</comment>
<evidence type="ECO:0000313" key="1">
    <source>
        <dbReference type="EMBL" id="KAK7381813.1"/>
    </source>
</evidence>
<protein>
    <submittedName>
        <fullName evidence="1">Uncharacterized protein</fullName>
    </submittedName>
</protein>
<dbReference type="EMBL" id="JAYMYR010000001">
    <property type="protein sequence ID" value="KAK7381813.1"/>
    <property type="molecule type" value="Genomic_DNA"/>
</dbReference>
<keyword evidence="2" id="KW-1185">Reference proteome</keyword>
<sequence length="79" mass="8814">MLNREVKDLEVWGGDESGESWHETAGSDAEQCCGVERFIRTYVLLNLLCCSDVALLSCQYQPELVEDLYVGEGSLKAKL</sequence>
<gene>
    <name evidence="1" type="ORF">VNO80_00360</name>
</gene>
<dbReference type="AlphaFoldDB" id="A0AAN9RSF2"/>
<name>A0AAN9RSF2_PHACN</name>